<organism evidence="1">
    <name type="scientific">Fervidobacterium pennivorans</name>
    <dbReference type="NCBI Taxonomy" id="93466"/>
    <lineage>
        <taxon>Bacteria</taxon>
        <taxon>Thermotogati</taxon>
        <taxon>Thermotogota</taxon>
        <taxon>Thermotogae</taxon>
        <taxon>Thermotogales</taxon>
        <taxon>Fervidobacteriaceae</taxon>
        <taxon>Fervidobacterium</taxon>
    </lineage>
</organism>
<dbReference type="AlphaFoldDB" id="A0A7V4CL86"/>
<gene>
    <name evidence="1" type="ORF">ENU12_00160</name>
</gene>
<sequence length="287" mass="33620">MKRYLIATACNKKYEEFLLNHWFRSLKDNVDLSEIDVLIMDYGLSEDIVQKLSEQGAIVRKANRVDGHINNTRFLELADFLKENPAYEQVILCDSGDIIFQGDISHLFKESTTQIRAVTEDFSPNMDMIINETKVENADEVRKKLWKKQLINAGFVVYPRDVYIDFVERAFSKVKDSYAWGVDMILLNYYAYENGFFKLPVIYNFIPTTARVRYKIEDGIFYIIKNGEKIKVYVVHNAGGYKAFRPVLKFGYGKNYNIPRPLTIFTLRIFYISLYGLRHLGSIFRKR</sequence>
<dbReference type="InterPro" id="IPR029044">
    <property type="entry name" value="Nucleotide-diphossugar_trans"/>
</dbReference>
<evidence type="ECO:0008006" key="2">
    <source>
        <dbReference type="Google" id="ProtNLM"/>
    </source>
</evidence>
<dbReference type="EMBL" id="DTBH01000004">
    <property type="protein sequence ID" value="HGQ76354.1"/>
    <property type="molecule type" value="Genomic_DNA"/>
</dbReference>
<protein>
    <recommendedName>
        <fullName evidence="2">Glycosyltransferase</fullName>
    </recommendedName>
</protein>
<comment type="caution">
    <text evidence="1">The sequence shown here is derived from an EMBL/GenBank/DDBJ whole genome shotgun (WGS) entry which is preliminary data.</text>
</comment>
<dbReference type="Gene3D" id="3.90.550.10">
    <property type="entry name" value="Spore Coat Polysaccharide Biosynthesis Protein SpsA, Chain A"/>
    <property type="match status" value="1"/>
</dbReference>
<proteinExistence type="predicted"/>
<name>A0A7V4CL86_FERPE</name>
<dbReference type="SUPFAM" id="SSF53448">
    <property type="entry name" value="Nucleotide-diphospho-sugar transferases"/>
    <property type="match status" value="1"/>
</dbReference>
<reference evidence="1" key="1">
    <citation type="journal article" date="2020" name="mSystems">
        <title>Genome- and Community-Level Interaction Insights into Carbon Utilization and Element Cycling Functions of Hydrothermarchaeota in Hydrothermal Sediment.</title>
        <authorList>
            <person name="Zhou Z."/>
            <person name="Liu Y."/>
            <person name="Xu W."/>
            <person name="Pan J."/>
            <person name="Luo Z.H."/>
            <person name="Li M."/>
        </authorList>
    </citation>
    <scope>NUCLEOTIDE SEQUENCE [LARGE SCALE GENOMIC DNA]</scope>
    <source>
        <strain evidence="1">SpSt-640</strain>
    </source>
</reference>
<evidence type="ECO:0000313" key="1">
    <source>
        <dbReference type="EMBL" id="HGQ76354.1"/>
    </source>
</evidence>
<dbReference type="OrthoDB" id="41746at2"/>
<accession>A0A7V4CL86</accession>